<dbReference type="AlphaFoldDB" id="A0A2A6FUC2"/>
<evidence type="ECO:0000313" key="2">
    <source>
        <dbReference type="EMBL" id="PDQ36462.1"/>
    </source>
</evidence>
<evidence type="ECO:0000259" key="1">
    <source>
        <dbReference type="Pfam" id="PF03551"/>
    </source>
</evidence>
<name>A0A2A6FUC2_9MICO</name>
<organism evidence="2 3">
    <name type="scientific">Candidatus Lumbricidiphila eiseniae</name>
    <dbReference type="NCBI Taxonomy" id="1969409"/>
    <lineage>
        <taxon>Bacteria</taxon>
        <taxon>Bacillati</taxon>
        <taxon>Actinomycetota</taxon>
        <taxon>Actinomycetes</taxon>
        <taxon>Micrococcales</taxon>
        <taxon>Microbacteriaceae</taxon>
        <taxon>Candidatus Lumbricidiphila</taxon>
    </lineage>
</organism>
<evidence type="ECO:0000313" key="3">
    <source>
        <dbReference type="Proteomes" id="UP000219994"/>
    </source>
</evidence>
<dbReference type="Proteomes" id="UP000219994">
    <property type="component" value="Unassembled WGS sequence"/>
</dbReference>
<dbReference type="InterPro" id="IPR036390">
    <property type="entry name" value="WH_DNA-bd_sf"/>
</dbReference>
<protein>
    <recommendedName>
        <fullName evidence="1">Transcription regulator PadR N-terminal domain-containing protein</fullName>
    </recommendedName>
</protein>
<feature type="domain" description="Transcription regulator PadR N-terminal" evidence="1">
    <location>
        <begin position="42"/>
        <end position="107"/>
    </location>
</feature>
<dbReference type="EMBL" id="NAEP01000013">
    <property type="protein sequence ID" value="PDQ36462.1"/>
    <property type="molecule type" value="Genomic_DNA"/>
</dbReference>
<proteinExistence type="predicted"/>
<accession>A0A2A6FUC2</accession>
<sequence>MTSIVLGMQDYEFHGALLKDWEAVYRQGLLTFWTFTVIRERGGDVSQIRQWIAESTEGTYNPAEQTLYRQLRRHLDVGLVELRKVPGAGGPPKNEFQLTDSGSALLTQFAQRNIRLFDQPSVRHLLEEGSA</sequence>
<dbReference type="InterPro" id="IPR005149">
    <property type="entry name" value="Tscrpt_reg_PadR_N"/>
</dbReference>
<comment type="caution">
    <text evidence="2">The sequence shown here is derived from an EMBL/GenBank/DDBJ whole genome shotgun (WGS) entry which is preliminary data.</text>
</comment>
<dbReference type="InterPro" id="IPR036388">
    <property type="entry name" value="WH-like_DNA-bd_sf"/>
</dbReference>
<dbReference type="Gene3D" id="1.10.10.10">
    <property type="entry name" value="Winged helix-like DNA-binding domain superfamily/Winged helix DNA-binding domain"/>
    <property type="match status" value="1"/>
</dbReference>
<reference evidence="3" key="1">
    <citation type="submission" date="2017-03" db="EMBL/GenBank/DDBJ databases">
        <authorList>
            <person name="Lund M.B."/>
        </authorList>
    </citation>
    <scope>NUCLEOTIDE SEQUENCE [LARGE SCALE GENOMIC DNA]</scope>
</reference>
<gene>
    <name evidence="2" type="ORF">B5766_00490</name>
</gene>
<dbReference type="Pfam" id="PF03551">
    <property type="entry name" value="PadR"/>
    <property type="match status" value="1"/>
</dbReference>
<dbReference type="SUPFAM" id="SSF46785">
    <property type="entry name" value="Winged helix' DNA-binding domain"/>
    <property type="match status" value="1"/>
</dbReference>